<proteinExistence type="predicted"/>
<dbReference type="RefSeq" id="WP_272746672.1">
    <property type="nucleotide sequence ID" value="NZ_JAQQKX010000001.1"/>
</dbReference>
<evidence type="ECO:0000313" key="1">
    <source>
        <dbReference type="EMBL" id="MDC7682169.1"/>
    </source>
</evidence>
<keyword evidence="2" id="KW-1185">Reference proteome</keyword>
<dbReference type="EMBL" id="JAQQKX010000001">
    <property type="protein sequence ID" value="MDC7682169.1"/>
    <property type="molecule type" value="Genomic_DNA"/>
</dbReference>
<name>A0ABT5HQ46_9CAUL</name>
<dbReference type="Proteomes" id="UP001214854">
    <property type="component" value="Unassembled WGS sequence"/>
</dbReference>
<sequence>MTLLKLVGLAPSEADKRLKELVNSSYNSVKVVGRGTVRIDPAEVRETEEFKKASRRAKAIVNS</sequence>
<comment type="caution">
    <text evidence="1">The sequence shown here is derived from an EMBL/GenBank/DDBJ whole genome shotgun (WGS) entry which is preliminary data.</text>
</comment>
<reference evidence="1 2" key="1">
    <citation type="submission" date="2023-01" db="EMBL/GenBank/DDBJ databases">
        <title>Novel species of the genus Asticcacaulis isolated from rivers.</title>
        <authorList>
            <person name="Lu H."/>
        </authorList>
    </citation>
    <scope>NUCLEOTIDE SEQUENCE [LARGE SCALE GENOMIC DNA]</scope>
    <source>
        <strain evidence="1 2">BYS171W</strain>
    </source>
</reference>
<accession>A0ABT5HQ46</accession>
<organism evidence="1 2">
    <name type="scientific">Asticcacaulis aquaticus</name>
    <dbReference type="NCBI Taxonomy" id="2984212"/>
    <lineage>
        <taxon>Bacteria</taxon>
        <taxon>Pseudomonadati</taxon>
        <taxon>Pseudomonadota</taxon>
        <taxon>Alphaproteobacteria</taxon>
        <taxon>Caulobacterales</taxon>
        <taxon>Caulobacteraceae</taxon>
        <taxon>Asticcacaulis</taxon>
    </lineage>
</organism>
<protein>
    <submittedName>
        <fullName evidence="1">Uncharacterized protein</fullName>
    </submittedName>
</protein>
<gene>
    <name evidence="1" type="ORF">PQU92_02710</name>
</gene>
<evidence type="ECO:0000313" key="2">
    <source>
        <dbReference type="Proteomes" id="UP001214854"/>
    </source>
</evidence>